<organism evidence="13 14">
    <name type="scientific">Cryptococcus amylolentus CBS 6273</name>
    <dbReference type="NCBI Taxonomy" id="1296118"/>
    <lineage>
        <taxon>Eukaryota</taxon>
        <taxon>Fungi</taxon>
        <taxon>Dikarya</taxon>
        <taxon>Basidiomycota</taxon>
        <taxon>Agaricomycotina</taxon>
        <taxon>Tremellomycetes</taxon>
        <taxon>Tremellales</taxon>
        <taxon>Cryptococcaceae</taxon>
        <taxon>Cryptococcus</taxon>
    </lineage>
</organism>
<keyword evidence="8" id="KW-0496">Mitochondrion</keyword>
<evidence type="ECO:0000256" key="1">
    <source>
        <dbReference type="ARBA" id="ARBA00004448"/>
    </source>
</evidence>
<name>A0A1E3KC17_9TREE</name>
<dbReference type="Pfam" id="PF00153">
    <property type="entry name" value="Mito_carr"/>
    <property type="match status" value="3"/>
</dbReference>
<keyword evidence="3 11" id="KW-0813">Transport</keyword>
<sequence>MSTAATTTQAAPAAVPTPAKPAQPPLNLLESFICGGLAGVGAVSISNVPETMKTRLQLQGELQKHDPSAPRVYKNVGDVFKKTWQHEGIRGLQRGLLPAYGYQILLNGSRLGFYEPCRKFFNTAIGKNPEDSVAVTAIAAGAFTGCIGAALGSPLFLVKARMQAYSPALPVGAQHYYPNSFAALTSIMKTDGFFGLWRGVSTAILRTAMGSSVQLPSYNLSKSYLVSNAGMAADSFWTFLAASSVSGVAVCLAMQPADTALTRMYNRKSSLKNTIKDPITGKVRGALYTNPIDCLWKTFKAEGIPGWYKGTTAHFLRITPHTIFTLVFNELIMAQYQKIRAAPEPKLV</sequence>
<evidence type="ECO:0000313" key="14">
    <source>
        <dbReference type="Proteomes" id="UP000095149"/>
    </source>
</evidence>
<dbReference type="PROSITE" id="PS50920">
    <property type="entry name" value="SOLCAR"/>
    <property type="match status" value="3"/>
</dbReference>
<evidence type="ECO:0000256" key="4">
    <source>
        <dbReference type="ARBA" id="ARBA00022692"/>
    </source>
</evidence>
<evidence type="ECO:0000256" key="3">
    <source>
        <dbReference type="ARBA" id="ARBA00022448"/>
    </source>
</evidence>
<keyword evidence="4 10" id="KW-0812">Transmembrane</keyword>
<comment type="subcellular location">
    <subcellularLocation>
        <location evidence="1">Mitochondrion inner membrane</location>
        <topology evidence="1">Multi-pass membrane protein</topology>
    </subcellularLocation>
</comment>
<keyword evidence="5" id="KW-0677">Repeat</keyword>
<accession>A0A1E3KC17</accession>
<reference evidence="13 14" key="1">
    <citation type="submission" date="2016-06" db="EMBL/GenBank/DDBJ databases">
        <title>Evolution of pathogenesis and genome organization in the Tremellales.</title>
        <authorList>
            <person name="Cuomo C."/>
            <person name="Litvintseva A."/>
            <person name="Heitman J."/>
            <person name="Chen Y."/>
            <person name="Sun S."/>
            <person name="Springer D."/>
            <person name="Dromer F."/>
            <person name="Young S."/>
            <person name="Zeng Q."/>
            <person name="Chapman S."/>
            <person name="Gujja S."/>
            <person name="Saif S."/>
            <person name="Birren B."/>
        </authorList>
    </citation>
    <scope>NUCLEOTIDE SEQUENCE [LARGE SCALE GENOMIC DNA]</scope>
    <source>
        <strain evidence="13 14">CBS 6273</strain>
    </source>
</reference>
<evidence type="ECO:0000256" key="7">
    <source>
        <dbReference type="ARBA" id="ARBA00022989"/>
    </source>
</evidence>
<dbReference type="OrthoDB" id="6703404at2759"/>
<dbReference type="PANTHER" id="PTHR45928">
    <property type="entry name" value="RE38146P"/>
    <property type="match status" value="1"/>
</dbReference>
<dbReference type="SUPFAM" id="SSF103506">
    <property type="entry name" value="Mitochondrial carrier"/>
    <property type="match status" value="1"/>
</dbReference>
<dbReference type="InterPro" id="IPR023395">
    <property type="entry name" value="MCP_dom_sf"/>
</dbReference>
<dbReference type="Proteomes" id="UP000095149">
    <property type="component" value="Unassembled WGS sequence"/>
</dbReference>
<evidence type="ECO:0000256" key="2">
    <source>
        <dbReference type="ARBA" id="ARBA00006375"/>
    </source>
</evidence>
<feature type="repeat" description="Solcar" evidence="10">
    <location>
        <begin position="132"/>
        <end position="224"/>
    </location>
</feature>
<feature type="repeat" description="Solcar" evidence="10">
    <location>
        <begin position="234"/>
        <end position="335"/>
    </location>
</feature>
<feature type="compositionally biased region" description="Low complexity" evidence="12">
    <location>
        <begin position="1"/>
        <end position="17"/>
    </location>
</feature>
<keyword evidence="7" id="KW-1133">Transmembrane helix</keyword>
<dbReference type="InterPro" id="IPR051508">
    <property type="entry name" value="Mito_Carrier_Antiporter"/>
</dbReference>
<dbReference type="EMBL" id="MEKH01000002">
    <property type="protein sequence ID" value="ODO10659.1"/>
    <property type="molecule type" value="Genomic_DNA"/>
</dbReference>
<comment type="caution">
    <text evidence="13">The sequence shown here is derived from an EMBL/GenBank/DDBJ whole genome shotgun (WGS) entry which is preliminary data.</text>
</comment>
<dbReference type="AlphaFoldDB" id="A0A1E3KC17"/>
<feature type="region of interest" description="Disordered" evidence="12">
    <location>
        <begin position="1"/>
        <end position="20"/>
    </location>
</feature>
<evidence type="ECO:0008006" key="15">
    <source>
        <dbReference type="Google" id="ProtNLM"/>
    </source>
</evidence>
<comment type="similarity">
    <text evidence="2 11">Belongs to the mitochondrial carrier (TC 2.A.29) family.</text>
</comment>
<feature type="repeat" description="Solcar" evidence="10">
    <location>
        <begin position="26"/>
        <end position="120"/>
    </location>
</feature>
<evidence type="ECO:0000256" key="12">
    <source>
        <dbReference type="SAM" id="MobiDB-lite"/>
    </source>
</evidence>
<evidence type="ECO:0000256" key="10">
    <source>
        <dbReference type="PROSITE-ProRule" id="PRU00282"/>
    </source>
</evidence>
<evidence type="ECO:0000256" key="5">
    <source>
        <dbReference type="ARBA" id="ARBA00022737"/>
    </source>
</evidence>
<evidence type="ECO:0000313" key="13">
    <source>
        <dbReference type="EMBL" id="ODO10659.1"/>
    </source>
</evidence>
<dbReference type="InterPro" id="IPR018108">
    <property type="entry name" value="MCP_transmembrane"/>
</dbReference>
<keyword evidence="9 10" id="KW-0472">Membrane</keyword>
<dbReference type="Gene3D" id="1.50.40.10">
    <property type="entry name" value="Mitochondrial carrier domain"/>
    <property type="match status" value="1"/>
</dbReference>
<dbReference type="PANTHER" id="PTHR45928:SF1">
    <property type="entry name" value="RE38146P"/>
    <property type="match status" value="1"/>
</dbReference>
<protein>
    <recommendedName>
        <fullName evidence="15">Mitochondrial oxaloacetate transport protein</fullName>
    </recommendedName>
</protein>
<evidence type="ECO:0000256" key="8">
    <source>
        <dbReference type="ARBA" id="ARBA00023128"/>
    </source>
</evidence>
<gene>
    <name evidence="13" type="ORF">I350_01256</name>
</gene>
<proteinExistence type="inferred from homology"/>
<evidence type="ECO:0000256" key="11">
    <source>
        <dbReference type="RuleBase" id="RU000488"/>
    </source>
</evidence>
<keyword evidence="6" id="KW-0999">Mitochondrion inner membrane</keyword>
<evidence type="ECO:0000256" key="9">
    <source>
        <dbReference type="ARBA" id="ARBA00023136"/>
    </source>
</evidence>
<dbReference type="GO" id="GO:0005743">
    <property type="term" value="C:mitochondrial inner membrane"/>
    <property type="evidence" value="ECO:0007669"/>
    <property type="project" value="UniProtKB-SubCell"/>
</dbReference>
<evidence type="ECO:0000256" key="6">
    <source>
        <dbReference type="ARBA" id="ARBA00022792"/>
    </source>
</evidence>